<dbReference type="Proteomes" id="UP000034705">
    <property type="component" value="Unassembled WGS sequence"/>
</dbReference>
<dbReference type="SUPFAM" id="SSF46785">
    <property type="entry name" value="Winged helix' DNA-binding domain"/>
    <property type="match status" value="1"/>
</dbReference>
<dbReference type="InterPro" id="IPR036390">
    <property type="entry name" value="WH_DNA-bd_sf"/>
</dbReference>
<dbReference type="Pfam" id="PF01978">
    <property type="entry name" value="TrmB"/>
    <property type="match status" value="1"/>
</dbReference>
<dbReference type="InterPro" id="IPR002831">
    <property type="entry name" value="Tscrpt_reg_TrmB_N"/>
</dbReference>
<dbReference type="EMBL" id="LCMG01000005">
    <property type="protein sequence ID" value="KKU34033.1"/>
    <property type="molecule type" value="Genomic_DNA"/>
</dbReference>
<organism evidence="2 3">
    <name type="scientific">Candidatus Uhrbacteria bacterium GW2011_GWF2_46_218</name>
    <dbReference type="NCBI Taxonomy" id="1619001"/>
    <lineage>
        <taxon>Bacteria</taxon>
        <taxon>Candidatus Uhriibacteriota</taxon>
    </lineage>
</organism>
<reference evidence="2 3" key="1">
    <citation type="journal article" date="2015" name="Nature">
        <title>rRNA introns, odd ribosomes, and small enigmatic genomes across a large radiation of phyla.</title>
        <authorList>
            <person name="Brown C.T."/>
            <person name="Hug L.A."/>
            <person name="Thomas B.C."/>
            <person name="Sharon I."/>
            <person name="Castelle C.J."/>
            <person name="Singh A."/>
            <person name="Wilkins M.J."/>
            <person name="Williams K.H."/>
            <person name="Banfield J.F."/>
        </authorList>
    </citation>
    <scope>NUCLEOTIDE SEQUENCE [LARGE SCALE GENOMIC DNA]</scope>
</reference>
<dbReference type="InterPro" id="IPR036388">
    <property type="entry name" value="WH-like_DNA-bd_sf"/>
</dbReference>
<dbReference type="PANTHER" id="PTHR34293:SF1">
    <property type="entry name" value="HTH-TYPE TRANSCRIPTIONAL REGULATOR TRMBL2"/>
    <property type="match status" value="1"/>
</dbReference>
<protein>
    <submittedName>
        <fullName evidence="2">Transcriptional regulator TrmB</fullName>
    </submittedName>
</protein>
<dbReference type="Gene3D" id="1.10.10.10">
    <property type="entry name" value="Winged helix-like DNA-binding domain superfamily/Winged helix DNA-binding domain"/>
    <property type="match status" value="1"/>
</dbReference>
<name>A0A0G1RVM3_9BACT</name>
<evidence type="ECO:0000313" key="2">
    <source>
        <dbReference type="EMBL" id="KKU34033.1"/>
    </source>
</evidence>
<evidence type="ECO:0000313" key="3">
    <source>
        <dbReference type="Proteomes" id="UP000034705"/>
    </source>
</evidence>
<dbReference type="AlphaFoldDB" id="A0A0G1RVM3"/>
<dbReference type="PANTHER" id="PTHR34293">
    <property type="entry name" value="HTH-TYPE TRANSCRIPTIONAL REGULATOR TRMBL2"/>
    <property type="match status" value="1"/>
</dbReference>
<feature type="domain" description="Transcription regulator TrmB N-terminal" evidence="1">
    <location>
        <begin position="13"/>
        <end position="77"/>
    </location>
</feature>
<dbReference type="InterPro" id="IPR051797">
    <property type="entry name" value="TrmB-like"/>
</dbReference>
<sequence length="264" mass="30024">MRMQDASKLIAGLQAFGLDKREARLYLASLRKGPSSVLELSRATHLPRTTIYPLLDRLTQEGVFRTGKQKNRAVYIAEEPGVLDRRLRERQAVFSQITDELSTIEEIGSSSPSITYYEGTEGLKRLWRRIYRSGVKEYHMMTTGVGFLEYVKKPYLIKQIIGDRVKQKIMSYQLLPENRYTKEIVANDVNELRESRFLPANIELPATIILFGQEVAFVTTRKENAMILVTSGDIAVSLRSLFSLLWQCAKMPERDEGVWGAGGA</sequence>
<gene>
    <name evidence="2" type="ORF">UX45_C0005G0043</name>
</gene>
<proteinExistence type="predicted"/>
<accession>A0A0G1RVM3</accession>
<evidence type="ECO:0000259" key="1">
    <source>
        <dbReference type="Pfam" id="PF01978"/>
    </source>
</evidence>
<comment type="caution">
    <text evidence="2">The sequence shown here is derived from an EMBL/GenBank/DDBJ whole genome shotgun (WGS) entry which is preliminary data.</text>
</comment>